<dbReference type="InterPro" id="IPR031529">
    <property type="entry name" value="IHO1"/>
</dbReference>
<feature type="coiled-coil region" evidence="1">
    <location>
        <begin position="180"/>
        <end position="207"/>
    </location>
</feature>
<accession>A0AAV6QLZ8</accession>
<keyword evidence="3" id="KW-1185">Reference proteome</keyword>
<name>A0AAV6QLZ8_SOLSE</name>
<dbReference type="AlphaFoldDB" id="A0AAV6QLZ8"/>
<dbReference type="PANTHER" id="PTHR35662:SF1">
    <property type="entry name" value="INTERACTOR OF HORMAD1 PROTEIN 1"/>
    <property type="match status" value="1"/>
</dbReference>
<dbReference type="GO" id="GO:0007129">
    <property type="term" value="P:homologous chromosome pairing at meiosis"/>
    <property type="evidence" value="ECO:0007669"/>
    <property type="project" value="TreeGrafter"/>
</dbReference>
<evidence type="ECO:0000313" key="2">
    <source>
        <dbReference type="EMBL" id="KAG7493039.1"/>
    </source>
</evidence>
<comment type="caution">
    <text evidence="2">The sequence shown here is derived from an EMBL/GenBank/DDBJ whole genome shotgun (WGS) entry which is preliminary data.</text>
</comment>
<organism evidence="2 3">
    <name type="scientific">Solea senegalensis</name>
    <name type="common">Senegalese sole</name>
    <dbReference type="NCBI Taxonomy" id="28829"/>
    <lineage>
        <taxon>Eukaryota</taxon>
        <taxon>Metazoa</taxon>
        <taxon>Chordata</taxon>
        <taxon>Craniata</taxon>
        <taxon>Vertebrata</taxon>
        <taxon>Euteleostomi</taxon>
        <taxon>Actinopterygii</taxon>
        <taxon>Neopterygii</taxon>
        <taxon>Teleostei</taxon>
        <taxon>Neoteleostei</taxon>
        <taxon>Acanthomorphata</taxon>
        <taxon>Carangaria</taxon>
        <taxon>Pleuronectiformes</taxon>
        <taxon>Pleuronectoidei</taxon>
        <taxon>Soleidae</taxon>
        <taxon>Solea</taxon>
    </lineage>
</organism>
<dbReference type="PANTHER" id="PTHR35662">
    <property type="entry name" value="INTERACTOR OF HORMAD1 PROTEIN 1"/>
    <property type="match status" value="1"/>
</dbReference>
<proteinExistence type="predicted"/>
<gene>
    <name evidence="2" type="ORF">JOB18_000128</name>
</gene>
<sequence>MKRNMSTSGYSSFTDSQLLFGSQFWLENSQSTSQSLSSSSQEGSDPKFTNSYHTKPLLFGELKGKTRALGILEKFEEDRKREKEHNESELLAKERQHTREILNNIQQLVTGAEKNTAVCQTVLVALEKNLSGLQSDISQHFKTVVDQVSSHSKAMEELEESVKKSADATAELGSNLQCLKSSLESVKEEQERESKMLEQALNKLSSLVSEHAAKISSQTVMDSTTQSSPGLEQSLLSVLQSNQLGGTRLTHTLSSVEKKLVNVPPQKPVLSIKKRKLSLWGHRKRKKRALVLPQRSKRTVLDENSPSVLNSNKEQNVSSPFIECCNENTVTPRQSLNVDHQSVVCSEKSSKSARCLINPFSCWSQDNDSPVSLDGVERILENLSGERTGAPVKPQGFWQLFDMDCDYTV</sequence>
<dbReference type="GO" id="GO:0006310">
    <property type="term" value="P:DNA recombination"/>
    <property type="evidence" value="ECO:0007669"/>
    <property type="project" value="InterPro"/>
</dbReference>
<dbReference type="EMBL" id="JAGKHQ010000016">
    <property type="protein sequence ID" value="KAG7493039.1"/>
    <property type="molecule type" value="Genomic_DNA"/>
</dbReference>
<dbReference type="Pfam" id="PF15771">
    <property type="entry name" value="IHO1"/>
    <property type="match status" value="1"/>
</dbReference>
<keyword evidence="1" id="KW-0175">Coiled coil</keyword>
<dbReference type="GO" id="GO:0000794">
    <property type="term" value="C:condensed nuclear chromosome"/>
    <property type="evidence" value="ECO:0007669"/>
    <property type="project" value="TreeGrafter"/>
</dbReference>
<reference evidence="2 3" key="1">
    <citation type="journal article" date="2021" name="Sci. Rep.">
        <title>Chromosome anchoring in Senegalese sole (Solea senegalensis) reveals sex-associated markers and genome rearrangements in flatfish.</title>
        <authorList>
            <person name="Guerrero-Cozar I."/>
            <person name="Gomez-Garrido J."/>
            <person name="Berbel C."/>
            <person name="Martinez-Blanch J.F."/>
            <person name="Alioto T."/>
            <person name="Claros M.G."/>
            <person name="Gagnaire P.A."/>
            <person name="Manchado M."/>
        </authorList>
    </citation>
    <scope>NUCLEOTIDE SEQUENCE [LARGE SCALE GENOMIC DNA]</scope>
    <source>
        <strain evidence="2">Sse05_10M</strain>
    </source>
</reference>
<evidence type="ECO:0000256" key="1">
    <source>
        <dbReference type="SAM" id="Coils"/>
    </source>
</evidence>
<dbReference type="GO" id="GO:0042138">
    <property type="term" value="P:meiotic DNA double-strand break formation"/>
    <property type="evidence" value="ECO:0007669"/>
    <property type="project" value="InterPro"/>
</dbReference>
<protein>
    <submittedName>
        <fullName evidence="2">Uncharacterized protein</fullName>
    </submittedName>
</protein>
<dbReference type="Proteomes" id="UP000693946">
    <property type="component" value="Linkage Group LG4"/>
</dbReference>
<evidence type="ECO:0000313" key="3">
    <source>
        <dbReference type="Proteomes" id="UP000693946"/>
    </source>
</evidence>